<keyword evidence="2" id="KW-1185">Reference proteome</keyword>
<proteinExistence type="predicted"/>
<organism evidence="1 2">
    <name type="scientific">Ameca splendens</name>
    <dbReference type="NCBI Taxonomy" id="208324"/>
    <lineage>
        <taxon>Eukaryota</taxon>
        <taxon>Metazoa</taxon>
        <taxon>Chordata</taxon>
        <taxon>Craniata</taxon>
        <taxon>Vertebrata</taxon>
        <taxon>Euteleostomi</taxon>
        <taxon>Actinopterygii</taxon>
        <taxon>Neopterygii</taxon>
        <taxon>Teleostei</taxon>
        <taxon>Neoteleostei</taxon>
        <taxon>Acanthomorphata</taxon>
        <taxon>Ovalentaria</taxon>
        <taxon>Atherinomorphae</taxon>
        <taxon>Cyprinodontiformes</taxon>
        <taxon>Goodeidae</taxon>
        <taxon>Ameca</taxon>
    </lineage>
</organism>
<dbReference type="Proteomes" id="UP001469553">
    <property type="component" value="Unassembled WGS sequence"/>
</dbReference>
<gene>
    <name evidence="1" type="ORF">AMECASPLE_036786</name>
</gene>
<comment type="caution">
    <text evidence="1">The sequence shown here is derived from an EMBL/GenBank/DDBJ whole genome shotgun (WGS) entry which is preliminary data.</text>
</comment>
<accession>A0ABV0ZSP3</accession>
<name>A0ABV0ZSP3_9TELE</name>
<reference evidence="1 2" key="1">
    <citation type="submission" date="2021-06" db="EMBL/GenBank/DDBJ databases">
        <authorList>
            <person name="Palmer J.M."/>
        </authorList>
    </citation>
    <scope>NUCLEOTIDE SEQUENCE [LARGE SCALE GENOMIC DNA]</scope>
    <source>
        <strain evidence="1 2">AS_MEX2019</strain>
        <tissue evidence="1">Muscle</tissue>
    </source>
</reference>
<evidence type="ECO:0000313" key="2">
    <source>
        <dbReference type="Proteomes" id="UP001469553"/>
    </source>
</evidence>
<sequence length="99" mass="11614">MLVLDVNQQIICCVFDLTVFPSVLHVNPQFSGFLLFRIQSLILNWFSYPSQPQTFWKHPSGSYLRFFQSAEAKRQRLKIFSTASCEVDHKQLNVRLEFS</sequence>
<dbReference type="EMBL" id="JAHRIP010071786">
    <property type="protein sequence ID" value="MEQ2309263.1"/>
    <property type="molecule type" value="Genomic_DNA"/>
</dbReference>
<protein>
    <submittedName>
        <fullName evidence="1">Uncharacterized protein</fullName>
    </submittedName>
</protein>
<evidence type="ECO:0000313" key="1">
    <source>
        <dbReference type="EMBL" id="MEQ2309263.1"/>
    </source>
</evidence>